<comment type="similarity">
    <text evidence="1">Belongs to the STXBP/unc-18/SEC1 family.</text>
</comment>
<dbReference type="AlphaFoldDB" id="A0A5J5ELB4"/>
<dbReference type="InParanoid" id="A0A5J5ELB4"/>
<feature type="region of interest" description="Disordered" evidence="2">
    <location>
        <begin position="465"/>
        <end position="490"/>
    </location>
</feature>
<evidence type="ECO:0000313" key="4">
    <source>
        <dbReference type="Proteomes" id="UP000326924"/>
    </source>
</evidence>
<dbReference type="InterPro" id="IPR043154">
    <property type="entry name" value="Sec-1-like_dom1"/>
</dbReference>
<dbReference type="SUPFAM" id="SSF56815">
    <property type="entry name" value="Sec1/munc18-like (SM) proteins"/>
    <property type="match status" value="1"/>
</dbReference>
<dbReference type="Pfam" id="PF00995">
    <property type="entry name" value="Sec1"/>
    <property type="match status" value="1"/>
</dbReference>
<dbReference type="Gene3D" id="3.40.50.2060">
    <property type="match status" value="1"/>
</dbReference>
<feature type="compositionally biased region" description="Pro residues" evidence="2">
    <location>
        <begin position="632"/>
        <end position="642"/>
    </location>
</feature>
<gene>
    <name evidence="3" type="ORF">FN846DRAFT_967419</name>
</gene>
<dbReference type="PANTHER" id="PTHR11679">
    <property type="entry name" value="VESICLE PROTEIN SORTING-ASSOCIATED"/>
    <property type="match status" value="1"/>
</dbReference>
<sequence length="690" mass="78696">MVSLLEVQKTAVIEAIRSTQPQNTWRCVVMDETSNKLITNVMEEHHILGEKVSEVRKIEEKRMPQPMECIYILTPDEFSVQCFISDFARPKPRYSVAHLLWTSELDNRFRQMILDSPARQFIRGERVLSIGFYPRESHLFTLREPSSFFNLYHPQCRDTVSRHLRDMARKIASACVSLGEYPTIRYYRPPSYMLHEARVLSEMLAKNVQDELDTFAKSHPDFPPPVNNRPKGVLFIVDRSMDLYAPLLHEFTYQAMAQDLLPIQEGDKITYKVDITTSTGDTEKKEMTITDEDSVWVANRHQHMKDTIERLMADFQKFLGDNKNFVDSQSSTSLYAIRDMMASLPQYQGQKDMYSLHLTMAQECMAQFEKKKLPDVALLEQSLSTGLDETGRPPRNAAETLVRLLDDPALGPPERLRLILIYLLYRDGLLNTDIQRLIHHSALRRPDENVVRSLDLLGARVTKELKDATPNRNKFRKPRPPPAEDDEGNDFSRYTTVLKHMLEDHIKGQLDPQMFPYIKPELAPVGSTGGGADSTTSLRSAKPTWAKSRLSVVEPRQRIMVFMAGGATFSEARACYEVSKQSVRDVFLGTSHMLNPNLFLTQLQGLAEHRSVLQLPADAPKKAVPQHLLEPDPVPKPTPPPVQQTRTPPAAAPAAVKPPTTEMSGLKVHHKPNRPYYEVDKKKKKKFGVF</sequence>
<dbReference type="FunCoup" id="A0A5J5ELB4">
    <property type="interactions" value="836"/>
</dbReference>
<evidence type="ECO:0000256" key="1">
    <source>
        <dbReference type="ARBA" id="ARBA00009884"/>
    </source>
</evidence>
<reference evidence="3 4" key="1">
    <citation type="submission" date="2019-09" db="EMBL/GenBank/DDBJ databases">
        <title>Draft genome of the ectomycorrhizal ascomycete Sphaerosporella brunnea.</title>
        <authorList>
            <consortium name="DOE Joint Genome Institute"/>
            <person name="Benucci G.M."/>
            <person name="Marozzi G."/>
            <person name="Antonielli L."/>
            <person name="Sanchez S."/>
            <person name="Marco P."/>
            <person name="Wang X."/>
            <person name="Falini L.B."/>
            <person name="Barry K."/>
            <person name="Haridas S."/>
            <person name="Lipzen A."/>
            <person name="Labutti K."/>
            <person name="Grigoriev I.V."/>
            <person name="Murat C."/>
            <person name="Martin F."/>
            <person name="Albertini E."/>
            <person name="Donnini D."/>
            <person name="Bonito G."/>
        </authorList>
    </citation>
    <scope>NUCLEOTIDE SEQUENCE [LARGE SCALE GENOMIC DNA]</scope>
    <source>
        <strain evidence="3 4">Sb_GMNB300</strain>
    </source>
</reference>
<protein>
    <submittedName>
        <fullName evidence="3">Sec1-like protein</fullName>
    </submittedName>
</protein>
<dbReference type="Proteomes" id="UP000326924">
    <property type="component" value="Unassembled WGS sequence"/>
</dbReference>
<feature type="region of interest" description="Disordered" evidence="2">
    <location>
        <begin position="627"/>
        <end position="690"/>
    </location>
</feature>
<dbReference type="InterPro" id="IPR036045">
    <property type="entry name" value="Sec1-like_sf"/>
</dbReference>
<dbReference type="GO" id="GO:0016192">
    <property type="term" value="P:vesicle-mediated transport"/>
    <property type="evidence" value="ECO:0007669"/>
    <property type="project" value="InterPro"/>
</dbReference>
<feature type="compositionally biased region" description="Low complexity" evidence="2">
    <location>
        <begin position="643"/>
        <end position="661"/>
    </location>
</feature>
<comment type="caution">
    <text evidence="3">The sequence shown here is derived from an EMBL/GenBank/DDBJ whole genome shotgun (WGS) entry which is preliminary data.</text>
</comment>
<dbReference type="InterPro" id="IPR027482">
    <property type="entry name" value="Sec1-like_dom2"/>
</dbReference>
<dbReference type="OrthoDB" id="2228at2759"/>
<dbReference type="Gene3D" id="3.40.50.1910">
    <property type="match status" value="1"/>
</dbReference>
<dbReference type="PIRSF" id="PIRSF005715">
    <property type="entry name" value="VPS45_Sec1"/>
    <property type="match status" value="1"/>
</dbReference>
<dbReference type="InterPro" id="IPR001619">
    <property type="entry name" value="Sec1-like"/>
</dbReference>
<dbReference type="Gene3D" id="1.25.40.60">
    <property type="match status" value="1"/>
</dbReference>
<dbReference type="Gene3D" id="3.90.830.10">
    <property type="entry name" value="Syntaxin Binding Protein 1, Chain A, domain 2"/>
    <property type="match status" value="1"/>
</dbReference>
<evidence type="ECO:0000256" key="2">
    <source>
        <dbReference type="SAM" id="MobiDB-lite"/>
    </source>
</evidence>
<organism evidence="3 4">
    <name type="scientific">Sphaerosporella brunnea</name>
    <dbReference type="NCBI Taxonomy" id="1250544"/>
    <lineage>
        <taxon>Eukaryota</taxon>
        <taxon>Fungi</taxon>
        <taxon>Dikarya</taxon>
        <taxon>Ascomycota</taxon>
        <taxon>Pezizomycotina</taxon>
        <taxon>Pezizomycetes</taxon>
        <taxon>Pezizales</taxon>
        <taxon>Pyronemataceae</taxon>
        <taxon>Sphaerosporella</taxon>
    </lineage>
</organism>
<dbReference type="InterPro" id="IPR043127">
    <property type="entry name" value="Sec-1-like_dom3a"/>
</dbReference>
<keyword evidence="4" id="KW-1185">Reference proteome</keyword>
<dbReference type="EMBL" id="VXIS01000237">
    <property type="protein sequence ID" value="KAA8895897.1"/>
    <property type="molecule type" value="Genomic_DNA"/>
</dbReference>
<proteinExistence type="inferred from homology"/>
<name>A0A5J5ELB4_9PEZI</name>
<accession>A0A5J5ELB4</accession>
<evidence type="ECO:0000313" key="3">
    <source>
        <dbReference type="EMBL" id="KAA8895897.1"/>
    </source>
</evidence>